<dbReference type="Gene3D" id="3.40.630.10">
    <property type="entry name" value="Zn peptidases"/>
    <property type="match status" value="1"/>
</dbReference>
<dbReference type="eggNOG" id="COG0624">
    <property type="taxonomic scope" value="Bacteria"/>
</dbReference>
<protein>
    <submittedName>
        <fullName evidence="4">Amidase, hydantoinase/carbamoylase family</fullName>
        <ecNumber evidence="4">3.5.1.87</ecNumber>
    </submittedName>
</protein>
<evidence type="ECO:0000313" key="4">
    <source>
        <dbReference type="EMBL" id="ADH98120.1"/>
    </source>
</evidence>
<sequence>MQTMTGIDQLRLWRTLMDLRQIGAGATEADGITRLAFSPPELEAKAYIRVLMEECGLDVYTDAVGNVFGVYQGREPDLPVIMTGSHVDSVIRGGAFDGTLGVLGAIEAVRTMKEAGIRPRRTIEIVSFSDEEGTRFGAGYMGSKALAGKLDDRFLTLTDQEGESYETVLTKAGYEPSAYPKAKRDSREIGAFLEMHIEQGRVLEEADIAAGIVTTIQGPLWLQVTIEGAADHAGATPMAIRKDASLAMAEAMLAVEEAAVTHGGVGTVGSLKVKPGGINIIPGEVVFTVDMRHGDTTLRDRMLTDIEASFSAIAGKRGVSFKTLVTKKEPPATCSEDIRASIHQAANTCGIPVKDMPCGAGHDALIMSTVTRMGMILVRSQDGISHNPQEWTSQEDCAKGTELLMRTLHSLAEERGDEA</sequence>
<dbReference type="Gene3D" id="3.30.70.360">
    <property type="match status" value="1"/>
</dbReference>
<dbReference type="CDD" id="cd03884">
    <property type="entry name" value="M20_bAS"/>
    <property type="match status" value="1"/>
</dbReference>
<dbReference type="OrthoDB" id="9808195at2"/>
<feature type="binding site" evidence="3">
    <location>
        <position position="132"/>
    </location>
    <ligand>
        <name>Zn(2+)</name>
        <dbReference type="ChEBI" id="CHEBI:29105"/>
        <label>2</label>
    </ligand>
</feature>
<dbReference type="InterPro" id="IPR002933">
    <property type="entry name" value="Peptidase_M20"/>
</dbReference>
<dbReference type="GO" id="GO:0050538">
    <property type="term" value="F:N-carbamoyl-L-amino-acid hydrolase activity"/>
    <property type="evidence" value="ECO:0007669"/>
    <property type="project" value="UniProtKB-EC"/>
</dbReference>
<organism evidence="4 5">
    <name type="scientific">Bacillus selenitireducens (strain ATCC 700615 / DSM 15326 / MLS10)</name>
    <dbReference type="NCBI Taxonomy" id="439292"/>
    <lineage>
        <taxon>Bacteria</taxon>
        <taxon>Bacillati</taxon>
        <taxon>Bacillota</taxon>
        <taxon>Bacilli</taxon>
        <taxon>Bacillales</taxon>
        <taxon>Bacillaceae</taxon>
        <taxon>Salisediminibacterium</taxon>
    </lineage>
</organism>
<dbReference type="PANTHER" id="PTHR32494:SF5">
    <property type="entry name" value="ALLANTOATE AMIDOHYDROLASE"/>
    <property type="match status" value="1"/>
</dbReference>
<dbReference type="SUPFAM" id="SSF55031">
    <property type="entry name" value="Bacterial exopeptidase dimerisation domain"/>
    <property type="match status" value="1"/>
</dbReference>
<dbReference type="EC" id="3.5.1.87" evidence="4"/>
<dbReference type="SUPFAM" id="SSF53187">
    <property type="entry name" value="Zn-dependent exopeptidases"/>
    <property type="match status" value="1"/>
</dbReference>
<feature type="binding site" evidence="3">
    <location>
        <position position="86"/>
    </location>
    <ligand>
        <name>Zn(2+)</name>
        <dbReference type="ChEBI" id="CHEBI:29105"/>
        <label>1</label>
    </ligand>
</feature>
<dbReference type="EMBL" id="CP001791">
    <property type="protein sequence ID" value="ADH98120.1"/>
    <property type="molecule type" value="Genomic_DNA"/>
</dbReference>
<evidence type="ECO:0000256" key="1">
    <source>
        <dbReference type="ARBA" id="ARBA00006153"/>
    </source>
</evidence>
<dbReference type="STRING" id="439292.Bsel_0584"/>
<evidence type="ECO:0000256" key="3">
    <source>
        <dbReference type="PIRSR" id="PIRSR001235-1"/>
    </source>
</evidence>
<dbReference type="AlphaFoldDB" id="D6XY47"/>
<dbReference type="NCBIfam" id="TIGR01879">
    <property type="entry name" value="hydantase"/>
    <property type="match status" value="1"/>
</dbReference>
<keyword evidence="2 4" id="KW-0378">Hydrolase</keyword>
<dbReference type="PIRSF" id="PIRSF001235">
    <property type="entry name" value="Amidase_carbamoylase"/>
    <property type="match status" value="1"/>
</dbReference>
<dbReference type="InterPro" id="IPR036264">
    <property type="entry name" value="Bact_exopeptidase_dim_dom"/>
</dbReference>
<keyword evidence="5" id="KW-1185">Reference proteome</keyword>
<gene>
    <name evidence="4" type="ordered locus">Bsel_0584</name>
</gene>
<dbReference type="KEGG" id="bse:Bsel_0584"/>
<keyword evidence="3" id="KW-0479">Metal-binding</keyword>
<name>D6XY47_BACIE</name>
<feature type="binding site" evidence="3">
    <location>
        <position position="386"/>
    </location>
    <ligand>
        <name>Zn(2+)</name>
        <dbReference type="ChEBI" id="CHEBI:29105"/>
        <label>2</label>
    </ligand>
</feature>
<evidence type="ECO:0000313" key="5">
    <source>
        <dbReference type="Proteomes" id="UP000000271"/>
    </source>
</evidence>
<dbReference type="PANTHER" id="PTHR32494">
    <property type="entry name" value="ALLANTOATE DEIMINASE-RELATED"/>
    <property type="match status" value="1"/>
</dbReference>
<feature type="binding site" evidence="3">
    <location>
        <position position="97"/>
    </location>
    <ligand>
        <name>Zn(2+)</name>
        <dbReference type="ChEBI" id="CHEBI:29105"/>
        <label>2</label>
    </ligand>
</feature>
<dbReference type="Proteomes" id="UP000000271">
    <property type="component" value="Chromosome"/>
</dbReference>
<dbReference type="Pfam" id="PF01546">
    <property type="entry name" value="Peptidase_M20"/>
    <property type="match status" value="1"/>
</dbReference>
<dbReference type="NCBIfam" id="NF006771">
    <property type="entry name" value="PRK09290.1-5"/>
    <property type="match status" value="1"/>
</dbReference>
<dbReference type="HOGENOM" id="CLU_024588_6_1_9"/>
<accession>D6XY47</accession>
<dbReference type="RefSeq" id="WP_013171549.1">
    <property type="nucleotide sequence ID" value="NC_014219.1"/>
</dbReference>
<proteinExistence type="inferred from homology"/>
<reference evidence="4" key="1">
    <citation type="submission" date="2009-10" db="EMBL/GenBank/DDBJ databases">
        <title>Complete sequence of Bacillus selenitireducens MLS10.</title>
        <authorList>
            <consortium name="US DOE Joint Genome Institute"/>
            <person name="Lucas S."/>
            <person name="Copeland A."/>
            <person name="Lapidus A."/>
            <person name="Glavina del Rio T."/>
            <person name="Dalin E."/>
            <person name="Tice H."/>
            <person name="Bruce D."/>
            <person name="Goodwin L."/>
            <person name="Pitluck S."/>
            <person name="Sims D."/>
            <person name="Brettin T."/>
            <person name="Detter J.C."/>
            <person name="Han C."/>
            <person name="Larimer F."/>
            <person name="Land M."/>
            <person name="Hauser L."/>
            <person name="Kyrpides N."/>
            <person name="Ovchinnikova G."/>
            <person name="Stolz J."/>
        </authorList>
    </citation>
    <scope>NUCLEOTIDE SEQUENCE [LARGE SCALE GENOMIC DNA]</scope>
    <source>
        <strain evidence="4">MLS10</strain>
    </source>
</reference>
<dbReference type="GO" id="GO:0046872">
    <property type="term" value="F:metal ion binding"/>
    <property type="evidence" value="ECO:0007669"/>
    <property type="project" value="UniProtKB-KW"/>
</dbReference>
<feature type="binding site" evidence="3">
    <location>
        <position position="97"/>
    </location>
    <ligand>
        <name>Zn(2+)</name>
        <dbReference type="ChEBI" id="CHEBI:29105"/>
        <label>1</label>
    </ligand>
</feature>
<comment type="similarity">
    <text evidence="1">Belongs to the peptidase M20 family.</text>
</comment>
<dbReference type="InterPro" id="IPR010158">
    <property type="entry name" value="Amidase_Cbmase"/>
</dbReference>
<evidence type="ECO:0000256" key="2">
    <source>
        <dbReference type="ARBA" id="ARBA00022801"/>
    </source>
</evidence>
<comment type="cofactor">
    <cofactor evidence="3">
        <name>Zn(2+)</name>
        <dbReference type="ChEBI" id="CHEBI:29105"/>
    </cofactor>
    <text evidence="3">Binds 2 Zn(2+) ions per subunit.</text>
</comment>
<feature type="binding site" evidence="3">
    <location>
        <position position="196"/>
    </location>
    <ligand>
        <name>Zn(2+)</name>
        <dbReference type="ChEBI" id="CHEBI:29105"/>
        <label>1</label>
    </ligand>
</feature>
<dbReference type="GO" id="GO:0016813">
    <property type="term" value="F:hydrolase activity, acting on carbon-nitrogen (but not peptide) bonds, in linear amidines"/>
    <property type="evidence" value="ECO:0007669"/>
    <property type="project" value="InterPro"/>
</dbReference>
<keyword evidence="3" id="KW-0862">Zinc</keyword>